<dbReference type="SMART" id="SM00382">
    <property type="entry name" value="AAA"/>
    <property type="match status" value="1"/>
</dbReference>
<dbReference type="Gene3D" id="1.10.8.60">
    <property type="match status" value="1"/>
</dbReference>
<feature type="binding site" evidence="8">
    <location>
        <position position="164"/>
    </location>
    <ligand>
        <name>ATP</name>
        <dbReference type="ChEBI" id="CHEBI:30616"/>
    </ligand>
</feature>
<gene>
    <name evidence="8 14" type="primary">dnaA</name>
    <name evidence="14" type="ORF">MOX91_01365</name>
</gene>
<evidence type="ECO:0000256" key="5">
    <source>
        <dbReference type="ARBA" id="ARBA00022840"/>
    </source>
</evidence>
<evidence type="ECO:0000256" key="1">
    <source>
        <dbReference type="ARBA" id="ARBA00006583"/>
    </source>
</evidence>
<proteinExistence type="inferred from homology"/>
<dbReference type="SMART" id="SM00760">
    <property type="entry name" value="Bac_DnaA_C"/>
    <property type="match status" value="1"/>
</dbReference>
<dbReference type="SUPFAM" id="SSF52540">
    <property type="entry name" value="P-loop containing nucleoside triphosphate hydrolases"/>
    <property type="match status" value="1"/>
</dbReference>
<feature type="binding site" evidence="8">
    <location>
        <position position="160"/>
    </location>
    <ligand>
        <name>ATP</name>
        <dbReference type="ChEBI" id="CHEBI:30616"/>
    </ligand>
</feature>
<dbReference type="InterPro" id="IPR003593">
    <property type="entry name" value="AAA+_ATPase"/>
</dbReference>
<evidence type="ECO:0000256" key="7">
    <source>
        <dbReference type="ARBA" id="ARBA00023125"/>
    </source>
</evidence>
<dbReference type="InterPro" id="IPR001957">
    <property type="entry name" value="Chromosome_initiator_DnaA"/>
</dbReference>
<organism evidence="14 15">
    <name type="scientific">Intestinicryptomonas porci</name>
    <dbReference type="NCBI Taxonomy" id="2926320"/>
    <lineage>
        <taxon>Bacteria</taxon>
        <taxon>Pseudomonadati</taxon>
        <taxon>Verrucomicrobiota</taxon>
        <taxon>Opitutia</taxon>
        <taxon>Opitutales</taxon>
        <taxon>Intestinicryptomonaceae</taxon>
        <taxon>Intestinicryptomonas</taxon>
    </lineage>
</organism>
<feature type="domain" description="AAA+ ATPase" evidence="12">
    <location>
        <begin position="149"/>
        <end position="280"/>
    </location>
</feature>
<dbReference type="NCBIfam" id="TIGR00362">
    <property type="entry name" value="DnaA"/>
    <property type="match status" value="1"/>
</dbReference>
<feature type="binding site" evidence="8">
    <location>
        <position position="162"/>
    </location>
    <ligand>
        <name>ATP</name>
        <dbReference type="ChEBI" id="CHEBI:30616"/>
    </ligand>
</feature>
<feature type="domain" description="Chromosomal replication initiator DnaA C-terminal" evidence="13">
    <location>
        <begin position="364"/>
        <end position="433"/>
    </location>
</feature>
<feature type="binding site" evidence="8">
    <location>
        <position position="163"/>
    </location>
    <ligand>
        <name>ATP</name>
        <dbReference type="ChEBI" id="CHEBI:30616"/>
    </ligand>
</feature>
<dbReference type="InterPro" id="IPR013159">
    <property type="entry name" value="DnaA_C"/>
</dbReference>
<comment type="similarity">
    <text evidence="1 8 11">Belongs to the DnaA family.</text>
</comment>
<evidence type="ECO:0000256" key="10">
    <source>
        <dbReference type="RuleBase" id="RU000577"/>
    </source>
</evidence>
<feature type="region of interest" description="Domain III, AAA+ region" evidence="8">
    <location>
        <begin position="116"/>
        <end position="332"/>
    </location>
</feature>
<comment type="caution">
    <text evidence="14">The sequence shown here is derived from an EMBL/GenBank/DDBJ whole genome shotgun (WGS) entry which is preliminary data.</text>
</comment>
<dbReference type="EMBL" id="JALBUT010000001">
    <property type="protein sequence ID" value="MDX8414836.1"/>
    <property type="molecule type" value="Genomic_DNA"/>
</dbReference>
<dbReference type="InterPro" id="IPR024633">
    <property type="entry name" value="DnaA_N_dom"/>
</dbReference>
<dbReference type="SUPFAM" id="SSF48295">
    <property type="entry name" value="TrpR-like"/>
    <property type="match status" value="1"/>
</dbReference>
<evidence type="ECO:0000256" key="11">
    <source>
        <dbReference type="RuleBase" id="RU004227"/>
    </source>
</evidence>
<comment type="caution">
    <text evidence="8">Lacks conserved residue(s) required for the propagation of feature annotation.</text>
</comment>
<evidence type="ECO:0000256" key="4">
    <source>
        <dbReference type="ARBA" id="ARBA00022741"/>
    </source>
</evidence>
<dbReference type="Pfam" id="PF00308">
    <property type="entry name" value="Bac_DnaA"/>
    <property type="match status" value="1"/>
</dbReference>
<dbReference type="PANTHER" id="PTHR30050">
    <property type="entry name" value="CHROMOSOMAL REPLICATION INITIATOR PROTEIN DNAA"/>
    <property type="match status" value="1"/>
</dbReference>
<evidence type="ECO:0000256" key="2">
    <source>
        <dbReference type="ARBA" id="ARBA00022490"/>
    </source>
</evidence>
<comment type="subcellular location">
    <subcellularLocation>
        <location evidence="8">Cytoplasm</location>
    </subcellularLocation>
</comment>
<keyword evidence="3 8" id="KW-0235">DNA replication</keyword>
<dbReference type="InterPro" id="IPR013317">
    <property type="entry name" value="DnaA_dom"/>
</dbReference>
<dbReference type="Pfam" id="PF08299">
    <property type="entry name" value="Bac_DnaA_C"/>
    <property type="match status" value="1"/>
</dbReference>
<evidence type="ECO:0000256" key="9">
    <source>
        <dbReference type="NCBIfam" id="TIGR00362"/>
    </source>
</evidence>
<keyword evidence="5 8" id="KW-0067">ATP-binding</keyword>
<dbReference type="Proteomes" id="UP001275932">
    <property type="component" value="Unassembled WGS sequence"/>
</dbReference>
<comment type="subunit">
    <text evidence="8">Oligomerizes as a right-handed, spiral filament on DNA at oriC.</text>
</comment>
<reference evidence="14 15" key="1">
    <citation type="submission" date="2022-03" db="EMBL/GenBank/DDBJ databases">
        <title>Novel taxa within the pig intestine.</title>
        <authorList>
            <person name="Wylensek D."/>
            <person name="Bishof K."/>
            <person name="Afrizal A."/>
            <person name="Clavel T."/>
        </authorList>
    </citation>
    <scope>NUCLEOTIDE SEQUENCE [LARGE SCALE GENOMIC DNA]</scope>
    <source>
        <strain evidence="14 15">CLA-KB-P66</strain>
    </source>
</reference>
<name>A0ABU4WFM0_9BACT</name>
<evidence type="ECO:0000313" key="14">
    <source>
        <dbReference type="EMBL" id="MDX8414836.1"/>
    </source>
</evidence>
<feature type="region of interest" description="Domain IV, binds dsDNA" evidence="8">
    <location>
        <begin position="333"/>
        <end position="460"/>
    </location>
</feature>
<dbReference type="InterPro" id="IPR027417">
    <property type="entry name" value="P-loop_NTPase"/>
</dbReference>
<accession>A0ABU4WFM0</accession>
<keyword evidence="6 8" id="KW-0446">Lipid-binding</keyword>
<dbReference type="CDD" id="cd06571">
    <property type="entry name" value="Bac_DnaA_C"/>
    <property type="match status" value="1"/>
</dbReference>
<keyword evidence="15" id="KW-1185">Reference proteome</keyword>
<dbReference type="InterPro" id="IPR010921">
    <property type="entry name" value="Trp_repressor/repl_initiator"/>
</dbReference>
<dbReference type="Gene3D" id="3.40.50.300">
    <property type="entry name" value="P-loop containing nucleotide triphosphate hydrolases"/>
    <property type="match status" value="1"/>
</dbReference>
<dbReference type="PANTHER" id="PTHR30050:SF2">
    <property type="entry name" value="CHROMOSOMAL REPLICATION INITIATOR PROTEIN DNAA"/>
    <property type="match status" value="1"/>
</dbReference>
<dbReference type="CDD" id="cd00009">
    <property type="entry name" value="AAA"/>
    <property type="match status" value="1"/>
</dbReference>
<dbReference type="RefSeq" id="WP_370396282.1">
    <property type="nucleotide sequence ID" value="NZ_JALBUT010000001.1"/>
</dbReference>
<dbReference type="PRINTS" id="PR00051">
    <property type="entry name" value="DNAA"/>
</dbReference>
<evidence type="ECO:0000259" key="13">
    <source>
        <dbReference type="SMART" id="SM00760"/>
    </source>
</evidence>
<feature type="region of interest" description="Domain I, interacts with DnaA modulators" evidence="8">
    <location>
        <begin position="1"/>
        <end position="87"/>
    </location>
</feature>
<keyword evidence="2 8" id="KW-0963">Cytoplasm</keyword>
<dbReference type="Gene3D" id="3.30.300.180">
    <property type="match status" value="1"/>
</dbReference>
<comment type="domain">
    <text evidence="8">Domain I is involved in oligomerization and binding regulators, domain II is flexibile and of varying length in different bacteria, domain III forms the AAA+ region, while domain IV binds dsDNA.</text>
</comment>
<comment type="function">
    <text evidence="8 10">Plays an essential role in the initiation and regulation of chromosomal replication. ATP-DnaA binds to the origin of replication (oriC) to initiate formation of the DNA replication initiation complex once per cell cycle. Binds the DnaA box (a 9 base pair repeat at the origin) and separates the double-stranded (ds)DNA. Forms a right-handed helical filament on oriC DNA; dsDNA binds to the exterior of the filament while single-stranded (ss)DNA is stabiized in the filament's interior. The ATP-DnaA-oriC complex binds and stabilizes one strand of the AT-rich DNA unwinding element (DUE), permitting loading of DNA polymerase. After initiation quickly degrades to an ADP-DnaA complex that is not apt for DNA replication. Binds acidic phospholipids.</text>
</comment>
<evidence type="ECO:0000259" key="12">
    <source>
        <dbReference type="SMART" id="SM00382"/>
    </source>
</evidence>
<dbReference type="HAMAP" id="MF_00377">
    <property type="entry name" value="DnaA_bact"/>
    <property type="match status" value="1"/>
</dbReference>
<dbReference type="Gene3D" id="1.10.1750.10">
    <property type="match status" value="1"/>
</dbReference>
<sequence length="460" mass="51261">MPDNLKSTVDAAIWDVAKSTISSSMASDTFESWFAPVECVGVEDGVLKLNAGTDFAADWVRDNYADIISRHLCLAAGMNVNFEIVASSPMADFSEERREVLGTRVRAVKEHVPPPSIIPHNTFENFVVGDGNSLAHAMALAVAKAPGSAFNPLCIYAPTGLGKTHLMHAVAHFIFKNSPEKRIVYISSERFFNEYIAAMKEGDYVSFRRRYRDIDVLMIDDIQFFSGKKRLQEEFFHTFNELFNSCKQIIISSDRPVSEIQDIEARLVSRFEWGMSVDIQPPDYETRLAILAKKASAHPVNIPMEVLDLIARRVTGNVRRMEGALTRVIGYASVVSASNCLSVELAQKLLEDFFKHEEVSDQITIAQIQETVAKFYKVEVADILGSRRTMGIALARQVAMFASRKLTKHSLEEIGKSFGGRTHGTVVHAISSISDSMETDEDMARSVKFIFKELGSDVAR</sequence>
<evidence type="ECO:0000256" key="8">
    <source>
        <dbReference type="HAMAP-Rule" id="MF_00377"/>
    </source>
</evidence>
<evidence type="ECO:0000256" key="3">
    <source>
        <dbReference type="ARBA" id="ARBA00022705"/>
    </source>
</evidence>
<dbReference type="InterPro" id="IPR020591">
    <property type="entry name" value="Chromosome_initiator_DnaA-like"/>
</dbReference>
<dbReference type="InterPro" id="IPR038454">
    <property type="entry name" value="DnaA_N_sf"/>
</dbReference>
<protein>
    <recommendedName>
        <fullName evidence="8 9">Chromosomal replication initiator protein DnaA</fullName>
    </recommendedName>
</protein>
<keyword evidence="4 8" id="KW-0547">Nucleotide-binding</keyword>
<evidence type="ECO:0000313" key="15">
    <source>
        <dbReference type="Proteomes" id="UP001275932"/>
    </source>
</evidence>
<evidence type="ECO:0000256" key="6">
    <source>
        <dbReference type="ARBA" id="ARBA00023121"/>
    </source>
</evidence>
<dbReference type="Pfam" id="PF11638">
    <property type="entry name" value="DnaA_N"/>
    <property type="match status" value="1"/>
</dbReference>
<keyword evidence="7 8" id="KW-0238">DNA-binding</keyword>